<feature type="transmembrane region" description="Helical" evidence="6">
    <location>
        <begin position="121"/>
        <end position="142"/>
    </location>
</feature>
<feature type="transmembrane region" description="Helical" evidence="6">
    <location>
        <begin position="479"/>
        <end position="502"/>
    </location>
</feature>
<dbReference type="Proteomes" id="UP000085678">
    <property type="component" value="Unplaced"/>
</dbReference>
<keyword evidence="8" id="KW-1185">Reference proteome</keyword>
<keyword evidence="4 6" id="KW-1133">Transmembrane helix</keyword>
<dbReference type="GO" id="GO:0015297">
    <property type="term" value="F:antiporter activity"/>
    <property type="evidence" value="ECO:0007669"/>
    <property type="project" value="InterPro"/>
</dbReference>
<evidence type="ECO:0000313" key="8">
    <source>
        <dbReference type="Proteomes" id="UP000085678"/>
    </source>
</evidence>
<comment type="similarity">
    <text evidence="2 6">Belongs to the multi antimicrobial extrusion (MATE) (TC 2.A.66.1) family.</text>
</comment>
<feature type="compositionally biased region" description="Basic and acidic residues" evidence="7">
    <location>
        <begin position="542"/>
        <end position="552"/>
    </location>
</feature>
<dbReference type="PANTHER" id="PTHR11206">
    <property type="entry name" value="MULTIDRUG RESISTANCE PROTEIN"/>
    <property type="match status" value="1"/>
</dbReference>
<comment type="subcellular location">
    <subcellularLocation>
        <location evidence="1">Membrane</location>
        <topology evidence="1">Multi-pass membrane protein</topology>
    </subcellularLocation>
</comment>
<feature type="transmembrane region" description="Helical" evidence="6">
    <location>
        <begin position="259"/>
        <end position="279"/>
    </location>
</feature>
<feature type="transmembrane region" description="Helical" evidence="6">
    <location>
        <begin position="154"/>
        <end position="179"/>
    </location>
</feature>
<dbReference type="OrthoDB" id="2126698at2759"/>
<dbReference type="CDD" id="cd13132">
    <property type="entry name" value="MATE_eukaryotic"/>
    <property type="match status" value="1"/>
</dbReference>
<dbReference type="STRING" id="7574.A0A1S3JAI6"/>
<evidence type="ECO:0000256" key="2">
    <source>
        <dbReference type="ARBA" id="ARBA00010199"/>
    </source>
</evidence>
<evidence type="ECO:0000313" key="9">
    <source>
        <dbReference type="RefSeq" id="XP_013407412.1"/>
    </source>
</evidence>
<evidence type="ECO:0000256" key="3">
    <source>
        <dbReference type="ARBA" id="ARBA00022692"/>
    </source>
</evidence>
<dbReference type="GO" id="GO:1990961">
    <property type="term" value="P:xenobiotic detoxification by transmembrane export across the plasma membrane"/>
    <property type="evidence" value="ECO:0007669"/>
    <property type="project" value="InterPro"/>
</dbReference>
<evidence type="ECO:0000256" key="6">
    <source>
        <dbReference type="RuleBase" id="RU004914"/>
    </source>
</evidence>
<proteinExistence type="inferred from homology"/>
<feature type="transmembrane region" description="Helical" evidence="6">
    <location>
        <begin position="83"/>
        <end position="109"/>
    </location>
</feature>
<keyword evidence="5 6" id="KW-0472">Membrane</keyword>
<reference evidence="9" key="1">
    <citation type="submission" date="2025-08" db="UniProtKB">
        <authorList>
            <consortium name="RefSeq"/>
        </authorList>
    </citation>
    <scope>IDENTIFICATION</scope>
    <source>
        <tissue evidence="9">Gonads</tissue>
    </source>
</reference>
<evidence type="ECO:0000256" key="1">
    <source>
        <dbReference type="ARBA" id="ARBA00004141"/>
    </source>
</evidence>
<feature type="transmembrane region" description="Helical" evidence="6">
    <location>
        <begin position="380"/>
        <end position="403"/>
    </location>
</feature>
<feature type="transmembrane region" description="Helical" evidence="6">
    <location>
        <begin position="423"/>
        <end position="441"/>
    </location>
</feature>
<dbReference type="InParanoid" id="A0A1S3JAI6"/>
<evidence type="ECO:0000256" key="5">
    <source>
        <dbReference type="ARBA" id="ARBA00023136"/>
    </source>
</evidence>
<feature type="transmembrane region" description="Helical" evidence="6">
    <location>
        <begin position="227"/>
        <end position="247"/>
    </location>
</feature>
<dbReference type="InterPro" id="IPR045069">
    <property type="entry name" value="MATE_euk"/>
</dbReference>
<feature type="transmembrane region" description="Helical" evidence="6">
    <location>
        <begin position="199"/>
        <end position="220"/>
    </location>
</feature>
<dbReference type="InterPro" id="IPR002528">
    <property type="entry name" value="MATE_fam"/>
</dbReference>
<evidence type="ECO:0000256" key="4">
    <source>
        <dbReference type="ARBA" id="ARBA00022989"/>
    </source>
</evidence>
<protein>
    <recommendedName>
        <fullName evidence="6">Multidrug and toxin extrusion protein</fullName>
    </recommendedName>
</protein>
<organism evidence="8 9">
    <name type="scientific">Lingula anatina</name>
    <name type="common">Brachiopod</name>
    <name type="synonym">Lingula unguis</name>
    <dbReference type="NCBI Taxonomy" id="7574"/>
    <lineage>
        <taxon>Eukaryota</taxon>
        <taxon>Metazoa</taxon>
        <taxon>Spiralia</taxon>
        <taxon>Lophotrochozoa</taxon>
        <taxon>Brachiopoda</taxon>
        <taxon>Linguliformea</taxon>
        <taxon>Lingulata</taxon>
        <taxon>Lingulida</taxon>
        <taxon>Linguloidea</taxon>
        <taxon>Lingulidae</taxon>
        <taxon>Lingula</taxon>
    </lineage>
</organism>
<dbReference type="NCBIfam" id="TIGR00797">
    <property type="entry name" value="matE"/>
    <property type="match status" value="1"/>
</dbReference>
<dbReference type="GO" id="GO:0042910">
    <property type="term" value="F:xenobiotic transmembrane transporter activity"/>
    <property type="evidence" value="ECO:0007669"/>
    <property type="project" value="InterPro"/>
</dbReference>
<feature type="transmembrane region" description="Helical" evidence="6">
    <location>
        <begin position="448"/>
        <end position="473"/>
    </location>
</feature>
<evidence type="ECO:0000256" key="7">
    <source>
        <dbReference type="SAM" id="MobiDB-lite"/>
    </source>
</evidence>
<dbReference type="RefSeq" id="XP_013407412.1">
    <property type="nucleotide sequence ID" value="XM_013551958.1"/>
</dbReference>
<dbReference type="GO" id="GO:0016020">
    <property type="term" value="C:membrane"/>
    <property type="evidence" value="ECO:0007669"/>
    <property type="project" value="UniProtKB-SubCell"/>
</dbReference>
<accession>A0A1S3JAI6</accession>
<dbReference type="Pfam" id="PF01554">
    <property type="entry name" value="MatE"/>
    <property type="match status" value="2"/>
</dbReference>
<feature type="region of interest" description="Disordered" evidence="7">
    <location>
        <begin position="1"/>
        <end position="29"/>
    </location>
</feature>
<feature type="compositionally biased region" description="Basic residues" evidence="7">
    <location>
        <begin position="560"/>
        <end position="573"/>
    </location>
</feature>
<dbReference type="GeneID" id="106171557"/>
<feature type="region of interest" description="Disordered" evidence="7">
    <location>
        <begin position="541"/>
        <end position="576"/>
    </location>
</feature>
<dbReference type="AlphaFoldDB" id="A0A1S3JAI6"/>
<name>A0A1S3JAI6_LINAN</name>
<sequence length="633" mass="69751">MERSEGEESEAESAIKPGTPASSPGAKWYKTFKHGSSDEDEEMDIKYEVVYKQREACCTGRCGVWHVIFPHGYKEEFVEELSLAWPMVVTFVFTYMFGPVAIMFCGHLGTAELDAVGLANSVINVLGVSIGAGMTTACDTLFAQTFGSTNKKRVGVYLQQGVIILSLLCFPCWALWVNIERLLILVGQDAEVSRLVGEYLMYFLPGLFFNFQFEIVAKYLQDQNKVFPTMVTGLVGNTVNAACHWLFVLQAGLGTRGSAIAQVIGYAVMLFSTLAYIWGSGLYKDTWDGWTWECFEDWGTFIKLGVPGLLMICIEWWSFEIGTILTGIVGKTELGVQSILFQLENFVYMVPMGIGVASSIRVGQALGGADPAGAVTASRVALSMVWVVALVMAGLMVALRWYFPLAFTNDPKVISLAADAIPVLAIFTVFDGTAAVCNGILRGAGKQTIGAIIIFVCYYIIGLPISIPVLFLTDLTVKGFWMGLAIALAVESLAAFIVVQCFTKWDKEVLKAQVRAGVIDEAAGDDQQVQERFQSDSEAEYSDYHSESEANRDSASPLLHTRRSRSRTRRPRSRCATQKRYMSPYTVLPDREVPEIKHGQLSKGQLIFRRTLAFLFSFALLGAGLAIRFCLPK</sequence>
<feature type="transmembrane region" description="Helical" evidence="6">
    <location>
        <begin position="612"/>
        <end position="631"/>
    </location>
</feature>
<dbReference type="KEGG" id="lak:106171557"/>
<keyword evidence="3 6" id="KW-0812">Transmembrane</keyword>
<gene>
    <name evidence="9" type="primary">LOC106171557</name>
</gene>
<feature type="transmembrane region" description="Helical" evidence="6">
    <location>
        <begin position="300"/>
        <end position="319"/>
    </location>
</feature>